<dbReference type="InterPro" id="IPR003599">
    <property type="entry name" value="Ig_sub"/>
</dbReference>
<evidence type="ECO:0000256" key="5">
    <source>
        <dbReference type="ARBA" id="ARBA00023157"/>
    </source>
</evidence>
<comment type="subunit">
    <text evidence="7">Alpha-beta TR is a heterodimer composed of an alpha and beta chain; disulfide-linked. The alpha-beta TR is associated with the transmembrane signaling CD3 coreceptor proteins to form the TR-CD3 (TcR or TCR). The assembly of alpha-beta TR heterodimers with CD3 occurs in the endoplasmic reticulum where a single alpha-beta TR heterodimer associates with one CD3D-CD3E heterodimer, one CD3G-CD3E heterodimer and one CD247 homodimer forming a stable octameric structure. CD3D-CD3E and CD3G-CD3E heterodimers preferentially associate with TR alpha and TR beta chains, respectively. The association of the CD247 homodimer is the last step of TcR assembly in the endoplasmic reticulum and is required for transport to the cell surface.</text>
</comment>
<evidence type="ECO:0000256" key="7">
    <source>
        <dbReference type="ARBA" id="ARBA00038651"/>
    </source>
</evidence>
<evidence type="ECO:0000256" key="1">
    <source>
        <dbReference type="ARBA" id="ARBA00004236"/>
    </source>
</evidence>
<protein>
    <submittedName>
        <fullName evidence="12">Uncharacterized protein LOC101362741</fullName>
    </submittedName>
</protein>
<keyword evidence="4" id="KW-0472">Membrane</keyword>
<evidence type="ECO:0000256" key="4">
    <source>
        <dbReference type="ARBA" id="ARBA00023136"/>
    </source>
</evidence>
<evidence type="ECO:0000259" key="10">
    <source>
        <dbReference type="PROSITE" id="PS50835"/>
    </source>
</evidence>
<dbReference type="RefSeq" id="XP_004402221.1">
    <property type="nucleotide sequence ID" value="XM_004402164.1"/>
</dbReference>
<dbReference type="Gene3D" id="2.60.40.10">
    <property type="entry name" value="Immunoglobulins"/>
    <property type="match status" value="1"/>
</dbReference>
<evidence type="ECO:0000256" key="6">
    <source>
        <dbReference type="ARBA" id="ARBA00023180"/>
    </source>
</evidence>
<evidence type="ECO:0000256" key="2">
    <source>
        <dbReference type="ARBA" id="ARBA00022475"/>
    </source>
</evidence>
<feature type="chain" id="PRO_5038690198" evidence="9">
    <location>
        <begin position="22"/>
        <end position="220"/>
    </location>
</feature>
<feature type="signal peptide" evidence="9">
    <location>
        <begin position="1"/>
        <end position="21"/>
    </location>
</feature>
<reference evidence="12" key="1">
    <citation type="submission" date="2025-08" db="UniProtKB">
        <authorList>
            <consortium name="RefSeq"/>
        </authorList>
    </citation>
    <scope>IDENTIFICATION</scope>
</reference>
<dbReference type="PANTHER" id="PTHR19339">
    <property type="entry name" value="T CELL RECEPTOR ALPHA VARIABLE 39"/>
    <property type="match status" value="1"/>
</dbReference>
<name>A0A9B0GNT0_ODORO</name>
<dbReference type="PROSITE" id="PS50835">
    <property type="entry name" value="IG_LIKE"/>
    <property type="match status" value="1"/>
</dbReference>
<dbReference type="InterPro" id="IPR013106">
    <property type="entry name" value="Ig_V-set"/>
</dbReference>
<dbReference type="SMART" id="SM00409">
    <property type="entry name" value="IG"/>
    <property type="match status" value="1"/>
</dbReference>
<dbReference type="PANTHER" id="PTHR19339:SF0">
    <property type="entry name" value="T CELL RECEPTOR ALPHA VARIABLE 41"/>
    <property type="match status" value="1"/>
</dbReference>
<organism evidence="11 12">
    <name type="scientific">Odobenus rosmarus divergens</name>
    <name type="common">Pacific walrus</name>
    <dbReference type="NCBI Taxonomy" id="9708"/>
    <lineage>
        <taxon>Eukaryota</taxon>
        <taxon>Metazoa</taxon>
        <taxon>Chordata</taxon>
        <taxon>Craniata</taxon>
        <taxon>Vertebrata</taxon>
        <taxon>Euteleostomi</taxon>
        <taxon>Mammalia</taxon>
        <taxon>Eutheria</taxon>
        <taxon>Laurasiatheria</taxon>
        <taxon>Carnivora</taxon>
        <taxon>Caniformia</taxon>
        <taxon>Pinnipedia</taxon>
        <taxon>Odobenidae</taxon>
        <taxon>Odobenus</taxon>
    </lineage>
</organism>
<gene>
    <name evidence="12" type="primary">LOC101362741</name>
</gene>
<accession>A0A9B0GNT0</accession>
<evidence type="ECO:0000256" key="3">
    <source>
        <dbReference type="ARBA" id="ARBA00022729"/>
    </source>
</evidence>
<proteinExistence type="predicted"/>
<dbReference type="GO" id="GO:0042101">
    <property type="term" value="C:T cell receptor complex"/>
    <property type="evidence" value="ECO:0007669"/>
    <property type="project" value="UniProtKB-KW"/>
</dbReference>
<dbReference type="Proteomes" id="UP000245340">
    <property type="component" value="Unplaced"/>
</dbReference>
<keyword evidence="5" id="KW-1015">Disulfide bond</keyword>
<evidence type="ECO:0000256" key="9">
    <source>
        <dbReference type="SAM" id="SignalP"/>
    </source>
</evidence>
<keyword evidence="6" id="KW-0325">Glycoprotein</keyword>
<comment type="subcellular location">
    <subcellularLocation>
        <location evidence="1">Cell membrane</location>
    </subcellularLocation>
</comment>
<keyword evidence="3 9" id="KW-0732">Signal</keyword>
<dbReference type="AlphaFoldDB" id="A0A9B0GNT0"/>
<dbReference type="Pfam" id="PF07686">
    <property type="entry name" value="V-set"/>
    <property type="match status" value="1"/>
</dbReference>
<evidence type="ECO:0000256" key="8">
    <source>
        <dbReference type="ARBA" id="ARBA00043266"/>
    </source>
</evidence>
<dbReference type="SMART" id="SM00406">
    <property type="entry name" value="IGv"/>
    <property type="match status" value="1"/>
</dbReference>
<keyword evidence="8" id="KW-1279">T cell receptor</keyword>
<keyword evidence="8" id="KW-0391">Immunity</keyword>
<sequence length="220" mass="24640">MEKWPRASLAIFWLQLSWVSSEDKVIQSPPSLIAHEGDNSTLSCSYKVTNFQSLFWFKQEEKTPTFLLRLISGGTEKSGRLKGTLDKKELLSTLHITTTQLGDSATYLCAVEAQCLLVSCSPYPNAPAEAPATDAVAPRESIIQSQPEIFTQEGEFVALNCKYFATSDFHLLEEAIEQDDHWLTFKLDPSDQTVLAPFLIFEMYILRTTPTLAATSRLQP</sequence>
<keyword evidence="8" id="KW-1064">Adaptive immunity</keyword>
<evidence type="ECO:0000313" key="11">
    <source>
        <dbReference type="Proteomes" id="UP000245340"/>
    </source>
</evidence>
<keyword evidence="11" id="KW-1185">Reference proteome</keyword>
<keyword evidence="2" id="KW-1003">Cell membrane</keyword>
<dbReference type="InterPro" id="IPR013783">
    <property type="entry name" value="Ig-like_fold"/>
</dbReference>
<feature type="domain" description="Ig-like" evidence="10">
    <location>
        <begin position="5"/>
        <end position="119"/>
    </location>
</feature>
<dbReference type="InterPro" id="IPR051896">
    <property type="entry name" value="TCR_alpha_variable"/>
</dbReference>
<dbReference type="SUPFAM" id="SSF48726">
    <property type="entry name" value="Immunoglobulin"/>
    <property type="match status" value="1"/>
</dbReference>
<dbReference type="InterPro" id="IPR036179">
    <property type="entry name" value="Ig-like_dom_sf"/>
</dbReference>
<dbReference type="InterPro" id="IPR007110">
    <property type="entry name" value="Ig-like_dom"/>
</dbReference>
<evidence type="ECO:0000313" key="12">
    <source>
        <dbReference type="RefSeq" id="XP_004402221.1"/>
    </source>
</evidence>